<dbReference type="RefSeq" id="XP_024575652.1">
    <property type="nucleotide sequence ID" value="XM_024724813.1"/>
</dbReference>
<keyword evidence="2" id="KW-0413">Isomerase</keyword>
<dbReference type="CDD" id="cd02576">
    <property type="entry name" value="PseudoU_synth_ScPUS7"/>
    <property type="match status" value="1"/>
</dbReference>
<dbReference type="Proteomes" id="UP000054928">
    <property type="component" value="Unassembled WGS sequence"/>
</dbReference>
<protein>
    <submittedName>
        <fullName evidence="4">Uncharacterized conserved protein</fullName>
    </submittedName>
</protein>
<dbReference type="STRING" id="4781.A0A0N7L4P9"/>
<dbReference type="Gene3D" id="3.30.2350.20">
    <property type="entry name" value="TruD, catalytic domain"/>
    <property type="match status" value="1"/>
</dbReference>
<dbReference type="InterPro" id="IPR011760">
    <property type="entry name" value="PsdUridine_synth_TruD_insert"/>
</dbReference>
<dbReference type="GeneID" id="36404388"/>
<accession>A0A0N7L4P9</accession>
<dbReference type="PANTHER" id="PTHR13326:SF21">
    <property type="entry name" value="PSEUDOURIDYLATE SYNTHASE PUS7L"/>
    <property type="match status" value="1"/>
</dbReference>
<dbReference type="OrthoDB" id="447290at2759"/>
<keyword evidence="5" id="KW-1185">Reference proteome</keyword>
<organism evidence="4 5">
    <name type="scientific">Plasmopara halstedii</name>
    <name type="common">Downy mildew of sunflower</name>
    <dbReference type="NCBI Taxonomy" id="4781"/>
    <lineage>
        <taxon>Eukaryota</taxon>
        <taxon>Sar</taxon>
        <taxon>Stramenopiles</taxon>
        <taxon>Oomycota</taxon>
        <taxon>Peronosporomycetes</taxon>
        <taxon>Peronosporales</taxon>
        <taxon>Peronosporaceae</taxon>
        <taxon>Plasmopara</taxon>
    </lineage>
</organism>
<evidence type="ECO:0000259" key="3">
    <source>
        <dbReference type="PROSITE" id="PS50984"/>
    </source>
</evidence>
<dbReference type="PIRSF" id="PIRSF037016">
    <property type="entry name" value="Pseudouridin_synth_euk_prd"/>
    <property type="match status" value="1"/>
</dbReference>
<evidence type="ECO:0000313" key="5">
    <source>
        <dbReference type="Proteomes" id="UP000054928"/>
    </source>
</evidence>
<dbReference type="PANTHER" id="PTHR13326">
    <property type="entry name" value="TRNA PSEUDOURIDINE SYNTHASE D"/>
    <property type="match status" value="1"/>
</dbReference>
<dbReference type="InterPro" id="IPR001656">
    <property type="entry name" value="PsdUridine_synth_TruD"/>
</dbReference>
<name>A0A0N7L4P9_PLAHL</name>
<dbReference type="GO" id="GO:0009982">
    <property type="term" value="F:pseudouridine synthase activity"/>
    <property type="evidence" value="ECO:0007669"/>
    <property type="project" value="InterPro"/>
</dbReference>
<proteinExistence type="inferred from homology"/>
<evidence type="ECO:0000313" key="4">
    <source>
        <dbReference type="EMBL" id="CEG39283.1"/>
    </source>
</evidence>
<dbReference type="EMBL" id="CCYD01000409">
    <property type="protein sequence ID" value="CEG39283.1"/>
    <property type="molecule type" value="Genomic_DNA"/>
</dbReference>
<dbReference type="InterPro" id="IPR020103">
    <property type="entry name" value="PsdUridine_synth_cat_dom_sf"/>
</dbReference>
<dbReference type="SUPFAM" id="SSF55120">
    <property type="entry name" value="Pseudouridine synthase"/>
    <property type="match status" value="1"/>
</dbReference>
<dbReference type="Pfam" id="PF01142">
    <property type="entry name" value="TruD"/>
    <property type="match status" value="1"/>
</dbReference>
<dbReference type="PROSITE" id="PS50984">
    <property type="entry name" value="TRUD"/>
    <property type="match status" value="1"/>
</dbReference>
<comment type="similarity">
    <text evidence="1">Belongs to the pseudouridine synthase TruD family.</text>
</comment>
<dbReference type="NCBIfam" id="TIGR00094">
    <property type="entry name" value="tRNA_TruD_broad"/>
    <property type="match status" value="1"/>
</dbReference>
<dbReference type="AlphaFoldDB" id="A0A0N7L4P9"/>
<dbReference type="OMA" id="RRVMYLH"/>
<dbReference type="GO" id="GO:0001522">
    <property type="term" value="P:pseudouridine synthesis"/>
    <property type="evidence" value="ECO:0007669"/>
    <property type="project" value="InterPro"/>
</dbReference>
<dbReference type="Gene3D" id="1.10.1510.30">
    <property type="match status" value="1"/>
</dbReference>
<feature type="domain" description="TRUD" evidence="3">
    <location>
        <begin position="385"/>
        <end position="602"/>
    </location>
</feature>
<reference evidence="5" key="1">
    <citation type="submission" date="2014-09" db="EMBL/GenBank/DDBJ databases">
        <authorList>
            <person name="Sharma Rahul"/>
            <person name="Thines Marco"/>
        </authorList>
    </citation>
    <scope>NUCLEOTIDE SEQUENCE [LARGE SCALE GENOMIC DNA]</scope>
</reference>
<dbReference type="Gene3D" id="3.30.70.3160">
    <property type="match status" value="1"/>
</dbReference>
<evidence type="ECO:0000256" key="2">
    <source>
        <dbReference type="ARBA" id="ARBA00023235"/>
    </source>
</evidence>
<dbReference type="GO" id="GO:0005634">
    <property type="term" value="C:nucleus"/>
    <property type="evidence" value="ECO:0007669"/>
    <property type="project" value="TreeGrafter"/>
</dbReference>
<evidence type="ECO:0000256" key="1">
    <source>
        <dbReference type="ARBA" id="ARBA00007953"/>
    </source>
</evidence>
<dbReference type="InterPro" id="IPR042214">
    <property type="entry name" value="TruD_catalytic"/>
</dbReference>
<sequence length="644" mass="73195">MVDEELDGAAVGIEDYVSNHNGRLRVYGTIKMKPEDFVVREISAAGEVVGFSDKADELPTESELHAVLCKVESMQKEKKKRLRFEEPADGWRAALKRLIGLQSLEKVERVAQNQENECLLPSPKDFRDRVYLQNCIQNCFPGLDCQMQKPFPFDDQQCEQQILVVVDSVYKRFRDGGITLRNCDHLLSFLRKGSEDPAAKEGIELEHENSKEARTVLHRLIAKNSASFKTKTEMRDGTQRLVVYFSPKTNKKRKRSEPHVYLQFVLQKSNEEHFACFEKLARQLRLPLTAFTYAGIKDKTAITFQHVVVQGAAPDQLLSVINDESGSTGMRLGDFKYVETPMSLGGANGNKFLIVIRNLFSKDTSTKEMVRLSLEDALTNVKRQGFINYFGFQRVGMPTNKVRSHHIGEKFFAGQWEDALRLLMTVQKGDSDIVRRAKLYYLESGDIDSALKLLPPDLLVERQLLKGLKRYGDNAFEQAIQSISFARRVMYMHAYQSYVFNRMASIRLRRYGPKVVEGDLIQVSLQNNKVVKTVTAAEADTLNTTHENAISFVLLPLPGTNVVFPSNATTEAYNKMLEHDRTKNVLCKSGLLKGAYRSLIAYPRELEWSWQEEQGNTLSLQLSFSLNSGSFATMCLREILHTDI</sequence>
<dbReference type="GO" id="GO:0003723">
    <property type="term" value="F:RNA binding"/>
    <property type="evidence" value="ECO:0007669"/>
    <property type="project" value="InterPro"/>
</dbReference>